<gene>
    <name evidence="4" type="ORF">ABDJ85_12455</name>
</gene>
<dbReference type="InterPro" id="IPR002410">
    <property type="entry name" value="Peptidase_S33"/>
</dbReference>
<dbReference type="Gene3D" id="3.40.50.1820">
    <property type="entry name" value="alpha/beta hydrolase"/>
    <property type="match status" value="1"/>
</dbReference>
<name>A0ABV0G3K7_9BURK</name>
<comment type="caution">
    <text evidence="4">The sequence shown here is derived from an EMBL/GenBank/DDBJ whole genome shotgun (WGS) entry which is preliminary data.</text>
</comment>
<reference evidence="4 5" key="1">
    <citation type="submission" date="2024-05" db="EMBL/GenBank/DDBJ databases">
        <title>Roseateles sp. DJS-2-20 16S ribosomal RNA gene Genome sequencing and assembly.</title>
        <authorList>
            <person name="Woo H."/>
        </authorList>
    </citation>
    <scope>NUCLEOTIDE SEQUENCE [LARGE SCALE GENOMIC DNA]</scope>
    <source>
        <strain evidence="4 5">DJS-2-20</strain>
    </source>
</reference>
<dbReference type="InterPro" id="IPR000073">
    <property type="entry name" value="AB_hydrolase_1"/>
</dbReference>
<dbReference type="InterPro" id="IPR029058">
    <property type="entry name" value="AB_hydrolase_fold"/>
</dbReference>
<dbReference type="PRINTS" id="PR00793">
    <property type="entry name" value="PROAMNOPTASE"/>
</dbReference>
<dbReference type="PANTHER" id="PTHR43798:SF33">
    <property type="entry name" value="HYDROLASE, PUTATIVE (AFU_ORTHOLOGUE AFUA_2G14860)-RELATED"/>
    <property type="match status" value="1"/>
</dbReference>
<keyword evidence="2 4" id="KW-0378">Hydrolase</keyword>
<organism evidence="4 5">
    <name type="scientific">Roseateles paludis</name>
    <dbReference type="NCBI Taxonomy" id="3145238"/>
    <lineage>
        <taxon>Bacteria</taxon>
        <taxon>Pseudomonadati</taxon>
        <taxon>Pseudomonadota</taxon>
        <taxon>Betaproteobacteria</taxon>
        <taxon>Burkholderiales</taxon>
        <taxon>Sphaerotilaceae</taxon>
        <taxon>Roseateles</taxon>
    </lineage>
</organism>
<dbReference type="Pfam" id="PF00561">
    <property type="entry name" value="Abhydrolase_1"/>
    <property type="match status" value="1"/>
</dbReference>
<evidence type="ECO:0000259" key="3">
    <source>
        <dbReference type="Pfam" id="PF00561"/>
    </source>
</evidence>
<keyword evidence="5" id="KW-1185">Reference proteome</keyword>
<evidence type="ECO:0000313" key="4">
    <source>
        <dbReference type="EMBL" id="MEO3692285.1"/>
    </source>
</evidence>
<dbReference type="RefSeq" id="WP_347705107.1">
    <property type="nucleotide sequence ID" value="NZ_JBDPZD010000003.1"/>
</dbReference>
<dbReference type="Proteomes" id="UP001495147">
    <property type="component" value="Unassembled WGS sequence"/>
</dbReference>
<dbReference type="EMBL" id="JBDPZD010000003">
    <property type="protein sequence ID" value="MEO3692285.1"/>
    <property type="molecule type" value="Genomic_DNA"/>
</dbReference>
<evidence type="ECO:0000313" key="5">
    <source>
        <dbReference type="Proteomes" id="UP001495147"/>
    </source>
</evidence>
<proteinExistence type="inferred from homology"/>
<evidence type="ECO:0000256" key="2">
    <source>
        <dbReference type="ARBA" id="ARBA00022801"/>
    </source>
</evidence>
<dbReference type="GO" id="GO:0016787">
    <property type="term" value="F:hydrolase activity"/>
    <property type="evidence" value="ECO:0007669"/>
    <property type="project" value="UniProtKB-KW"/>
</dbReference>
<dbReference type="PRINTS" id="PR00111">
    <property type="entry name" value="ABHYDROLASE"/>
</dbReference>
<evidence type="ECO:0000256" key="1">
    <source>
        <dbReference type="ARBA" id="ARBA00010088"/>
    </source>
</evidence>
<dbReference type="PANTHER" id="PTHR43798">
    <property type="entry name" value="MONOACYLGLYCEROL LIPASE"/>
    <property type="match status" value="1"/>
</dbReference>
<dbReference type="SUPFAM" id="SSF53474">
    <property type="entry name" value="alpha/beta-Hydrolases"/>
    <property type="match status" value="1"/>
</dbReference>
<dbReference type="InterPro" id="IPR050266">
    <property type="entry name" value="AB_hydrolase_sf"/>
</dbReference>
<feature type="domain" description="AB hydrolase-1" evidence="3">
    <location>
        <begin position="63"/>
        <end position="312"/>
    </location>
</feature>
<accession>A0ABV0G3K7</accession>
<protein>
    <submittedName>
        <fullName evidence="4">Alpha/beta hydrolase</fullName>
    </submittedName>
</protein>
<comment type="similarity">
    <text evidence="1">Belongs to the peptidase S33 family.</text>
</comment>
<sequence length="332" mass="36264">MFKNHRLRVAAVLLTSLLFVASLLPAHALLRVPPTVEHDAALPRVDLNGHAFHAEHFGEAGKPVLIVLHGGPGADYRYLLGLKALANDYHVVFYDQRGTGLSQRVPADSISVQTFISDLDAFVTAFGQGRPVHLLGHSWGAMLASAYTGTHPEKVGSLILAEPAFLDASTVEVFTSGGMPPLPVMWGFTKAWMSKWFVRAEGDPYARDDWFLLQVLPLTQGADEMCDGRLPALQAWRFGSSNFQATMGRMMDDPAFGRQLDFRKGVDAFQGPTLFLAGGCNRVVGEAHQRKLMGHFAHASLEVIPQAGHFMFNDQLERSLAVVRSFLAGSSP</sequence>